<dbReference type="InterPro" id="IPR011006">
    <property type="entry name" value="CheY-like_superfamily"/>
</dbReference>
<comment type="catalytic activity">
    <reaction evidence="1">
        <text>ATP + protein L-histidine = ADP + protein N-phospho-L-histidine.</text>
        <dbReference type="EC" id="2.7.13.3"/>
    </reaction>
</comment>
<evidence type="ECO:0000256" key="2">
    <source>
        <dbReference type="ARBA" id="ARBA00012438"/>
    </source>
</evidence>
<dbReference type="SMART" id="SM00448">
    <property type="entry name" value="REC"/>
    <property type="match status" value="1"/>
</dbReference>
<evidence type="ECO:0000259" key="6">
    <source>
        <dbReference type="PROSITE" id="PS50109"/>
    </source>
</evidence>
<dbReference type="Gene3D" id="3.40.50.2300">
    <property type="match status" value="1"/>
</dbReference>
<evidence type="ECO:0000256" key="5">
    <source>
        <dbReference type="SAM" id="Coils"/>
    </source>
</evidence>
<dbReference type="InterPro" id="IPR000014">
    <property type="entry name" value="PAS"/>
</dbReference>
<reference evidence="9" key="1">
    <citation type="journal article" date="2023" name="Int. J. Syst. Evol. Microbiol.">
        <title>Mesoterricola silvestris gen. nov., sp. nov., Mesoterricola sediminis sp. nov., Geothrix oryzae sp. nov., Geothrix edaphica sp. nov., Geothrix rubra sp. nov., and Geothrix limicola sp. nov., six novel members of Acidobacteriota isolated from soils.</title>
        <authorList>
            <person name="Itoh H."/>
            <person name="Sugisawa Y."/>
            <person name="Mise K."/>
            <person name="Xu Z."/>
            <person name="Kuniyasu M."/>
            <person name="Ushijima N."/>
            <person name="Kawano K."/>
            <person name="Kobayashi E."/>
            <person name="Shiratori Y."/>
            <person name="Masuda Y."/>
            <person name="Senoo K."/>
        </authorList>
    </citation>
    <scope>NUCLEOTIDE SEQUENCE [LARGE SCALE GENOMIC DNA]</scope>
    <source>
        <strain evidence="9">Red222</strain>
    </source>
</reference>
<dbReference type="EMBL" id="AP027079">
    <property type="protein sequence ID" value="BDU68177.1"/>
    <property type="molecule type" value="Genomic_DNA"/>
</dbReference>
<dbReference type="Pfam" id="PF08448">
    <property type="entry name" value="PAS_4"/>
    <property type="match status" value="1"/>
</dbReference>
<dbReference type="Gene3D" id="3.30.450.20">
    <property type="entry name" value="PAS domain"/>
    <property type="match status" value="1"/>
</dbReference>
<dbReference type="CDD" id="cd00082">
    <property type="entry name" value="HisKA"/>
    <property type="match status" value="1"/>
</dbReference>
<dbReference type="Pfam" id="PF02518">
    <property type="entry name" value="HATPase_c"/>
    <property type="match status" value="1"/>
</dbReference>
<evidence type="ECO:0000256" key="1">
    <source>
        <dbReference type="ARBA" id="ARBA00000085"/>
    </source>
</evidence>
<dbReference type="SUPFAM" id="SSF55785">
    <property type="entry name" value="PYP-like sensor domain (PAS domain)"/>
    <property type="match status" value="1"/>
</dbReference>
<evidence type="ECO:0000256" key="3">
    <source>
        <dbReference type="ARBA" id="ARBA00022553"/>
    </source>
</evidence>
<dbReference type="SMART" id="SM00387">
    <property type="entry name" value="HATPase_c"/>
    <property type="match status" value="1"/>
</dbReference>
<dbReference type="RefSeq" id="WP_286354801.1">
    <property type="nucleotide sequence ID" value="NZ_AP027079.1"/>
</dbReference>
<dbReference type="SMART" id="SM00388">
    <property type="entry name" value="HisKA"/>
    <property type="match status" value="1"/>
</dbReference>
<dbReference type="Proteomes" id="UP001242010">
    <property type="component" value="Chromosome"/>
</dbReference>
<evidence type="ECO:0000313" key="8">
    <source>
        <dbReference type="EMBL" id="BDU68177.1"/>
    </source>
</evidence>
<dbReference type="Pfam" id="PF00512">
    <property type="entry name" value="HisKA"/>
    <property type="match status" value="1"/>
</dbReference>
<dbReference type="Pfam" id="PF00072">
    <property type="entry name" value="Response_reg"/>
    <property type="match status" value="1"/>
</dbReference>
<dbReference type="SUPFAM" id="SSF55874">
    <property type="entry name" value="ATPase domain of HSP90 chaperone/DNA topoisomerase II/histidine kinase"/>
    <property type="match status" value="1"/>
</dbReference>
<dbReference type="InterPro" id="IPR035965">
    <property type="entry name" value="PAS-like_dom_sf"/>
</dbReference>
<protein>
    <recommendedName>
        <fullName evidence="2">histidine kinase</fullName>
        <ecNumber evidence="2">2.7.13.3</ecNumber>
    </recommendedName>
</protein>
<evidence type="ECO:0000313" key="9">
    <source>
        <dbReference type="Proteomes" id="UP001242010"/>
    </source>
</evidence>
<dbReference type="InterPro" id="IPR036890">
    <property type="entry name" value="HATPase_C_sf"/>
</dbReference>
<dbReference type="Gene3D" id="3.30.565.10">
    <property type="entry name" value="Histidine kinase-like ATPase, C-terminal domain"/>
    <property type="match status" value="1"/>
</dbReference>
<dbReference type="InterPro" id="IPR005467">
    <property type="entry name" value="His_kinase_dom"/>
</dbReference>
<name>A0ABM8DMP1_9BACT</name>
<dbReference type="InterPro" id="IPR004358">
    <property type="entry name" value="Sig_transdc_His_kin-like_C"/>
</dbReference>
<dbReference type="PANTHER" id="PTHR43065:SF42">
    <property type="entry name" value="TWO-COMPONENT SENSOR PPRA"/>
    <property type="match status" value="1"/>
</dbReference>
<feature type="domain" description="Response regulatory" evidence="7">
    <location>
        <begin position="472"/>
        <end position="588"/>
    </location>
</feature>
<dbReference type="PROSITE" id="PS50110">
    <property type="entry name" value="RESPONSE_REGULATORY"/>
    <property type="match status" value="1"/>
</dbReference>
<dbReference type="PRINTS" id="PR00344">
    <property type="entry name" value="BCTRLSENSOR"/>
</dbReference>
<dbReference type="CDD" id="cd00130">
    <property type="entry name" value="PAS"/>
    <property type="match status" value="1"/>
</dbReference>
<evidence type="ECO:0000256" key="4">
    <source>
        <dbReference type="PROSITE-ProRule" id="PRU00169"/>
    </source>
</evidence>
<accession>A0ABM8DMP1</accession>
<dbReference type="PROSITE" id="PS50109">
    <property type="entry name" value="HIS_KIN"/>
    <property type="match status" value="1"/>
</dbReference>
<dbReference type="InterPro" id="IPR001789">
    <property type="entry name" value="Sig_transdc_resp-reg_receiver"/>
</dbReference>
<keyword evidence="9" id="KW-1185">Reference proteome</keyword>
<feature type="modified residue" description="4-aspartylphosphate" evidence="4">
    <location>
        <position position="523"/>
    </location>
</feature>
<dbReference type="SUPFAM" id="SSF52172">
    <property type="entry name" value="CheY-like"/>
    <property type="match status" value="1"/>
</dbReference>
<dbReference type="SMART" id="SM00091">
    <property type="entry name" value="PAS"/>
    <property type="match status" value="1"/>
</dbReference>
<dbReference type="EC" id="2.7.13.3" evidence="2"/>
<dbReference type="InterPro" id="IPR003661">
    <property type="entry name" value="HisK_dim/P_dom"/>
</dbReference>
<sequence>MSFLDAKAGPPDPDFRLLFESAPGLLLALDPNLTIVAVSEAYLSATRTRREDILGRGIFEVFPDNPEDPGATGVANLRESLHRALALKRPDAMAVQKYDIQLPPAEGGGFERRYWSPLNTPVLGPTGEVRYVLHRVEDVTEFVRLKEAHRAQGDLAEELRDHASQVEAEVFQRAQEIQEANRKLRDLQAHLEARVEARTAELQAANEALQRSEEQLRQTQKMEAVGQLAGGIAHDFNNLLTVIFGASDALEMHLDGNANLAAIRQASERAAGLTRQLLTFSRRQILAPEPLDLNASLRGIHPILQRLLGENIEIQAFCSSDLRKVFADPSQIEQVILNLAINARGAMPEGGSLIVETANIDLDEAYASEHQGVTPGSFVMLAVSDTGHGMDKEIQGRIFEPFFTTKERGKGTGLGLATVFGIVKQSGGHIWLYSEPGVGSTFKLYFPEIPREHQPHAGEELPASIDEGGSETILLVEDEDQVRSVAGAILRQAGYTVLEARNGAEAEALCTQCMDEIHLLLTDVIMPGKNGRQVSETVTAAHPGLAVLFMSGYTDDAILRHGVLEANVPFLQKPFTPAKLRMKVREALAWAGRRS</sequence>
<keyword evidence="5" id="KW-0175">Coiled coil</keyword>
<proteinExistence type="predicted"/>
<dbReference type="PANTHER" id="PTHR43065">
    <property type="entry name" value="SENSOR HISTIDINE KINASE"/>
    <property type="match status" value="1"/>
</dbReference>
<gene>
    <name evidence="8" type="ORF">GETHOR_02780</name>
</gene>
<keyword evidence="3 4" id="KW-0597">Phosphoprotein</keyword>
<feature type="domain" description="Histidine kinase" evidence="6">
    <location>
        <begin position="231"/>
        <end position="450"/>
    </location>
</feature>
<dbReference type="InterPro" id="IPR013656">
    <property type="entry name" value="PAS_4"/>
</dbReference>
<dbReference type="InterPro" id="IPR036097">
    <property type="entry name" value="HisK_dim/P_sf"/>
</dbReference>
<feature type="coiled-coil region" evidence="5">
    <location>
        <begin position="174"/>
        <end position="222"/>
    </location>
</feature>
<dbReference type="Gene3D" id="1.10.287.130">
    <property type="match status" value="1"/>
</dbReference>
<organism evidence="8 9">
    <name type="scientific">Geothrix oryzae</name>
    <dbReference type="NCBI Taxonomy" id="2927975"/>
    <lineage>
        <taxon>Bacteria</taxon>
        <taxon>Pseudomonadati</taxon>
        <taxon>Acidobacteriota</taxon>
        <taxon>Holophagae</taxon>
        <taxon>Holophagales</taxon>
        <taxon>Holophagaceae</taxon>
        <taxon>Geothrix</taxon>
    </lineage>
</organism>
<dbReference type="InterPro" id="IPR003594">
    <property type="entry name" value="HATPase_dom"/>
</dbReference>
<dbReference type="SUPFAM" id="SSF47384">
    <property type="entry name" value="Homodimeric domain of signal transducing histidine kinase"/>
    <property type="match status" value="1"/>
</dbReference>
<evidence type="ECO:0000259" key="7">
    <source>
        <dbReference type="PROSITE" id="PS50110"/>
    </source>
</evidence>